<dbReference type="GO" id="GO:0005576">
    <property type="term" value="C:extracellular region"/>
    <property type="evidence" value="ECO:0007669"/>
    <property type="project" value="InterPro"/>
</dbReference>
<keyword evidence="1" id="KW-0732">Signal</keyword>
<gene>
    <name evidence="3" type="ORF">GGR17_001819</name>
</gene>
<dbReference type="RefSeq" id="WP_173585960.1">
    <property type="nucleotide sequence ID" value="NZ_JACIEQ010000002.1"/>
</dbReference>
<protein>
    <recommendedName>
        <fullName evidence="2">Chitin-binding type-2 domain-containing protein</fullName>
    </recommendedName>
</protein>
<dbReference type="Proteomes" id="UP000585681">
    <property type="component" value="Unassembled WGS sequence"/>
</dbReference>
<evidence type="ECO:0000259" key="2">
    <source>
        <dbReference type="Pfam" id="PF01607"/>
    </source>
</evidence>
<sequence length="53" mass="5545">MTLKTLFVTAILALAPALASAECQWKHETTASQCAEGQVFDAQTGTCVAQTTS</sequence>
<dbReference type="InterPro" id="IPR002557">
    <property type="entry name" value="Chitin-bd_dom"/>
</dbReference>
<reference evidence="3" key="1">
    <citation type="submission" date="2020-08" db="EMBL/GenBank/DDBJ databases">
        <title>Genomic Encyclopedia of Type Strains, Phase IV (KMG-IV): sequencing the most valuable type-strain genomes for metagenomic binning, comparative biology and taxonomic classification.</title>
        <authorList>
            <person name="Goeker M."/>
        </authorList>
    </citation>
    <scope>NUCLEOTIDE SEQUENCE [LARGE SCALE GENOMIC DNA]</scope>
    <source>
        <strain evidence="3">DSM 105040</strain>
    </source>
</reference>
<feature type="domain" description="Chitin-binding type-2" evidence="2">
    <location>
        <begin position="23"/>
        <end position="51"/>
    </location>
</feature>
<dbReference type="GO" id="GO:0008061">
    <property type="term" value="F:chitin binding"/>
    <property type="evidence" value="ECO:0007669"/>
    <property type="project" value="InterPro"/>
</dbReference>
<dbReference type="EMBL" id="JACIEQ010000002">
    <property type="protein sequence ID" value="MBB4022010.1"/>
    <property type="molecule type" value="Genomic_DNA"/>
</dbReference>
<organism evidence="3 4">
    <name type="scientific">Actibacterium naphthalenivorans</name>
    <dbReference type="NCBI Taxonomy" id="1614693"/>
    <lineage>
        <taxon>Bacteria</taxon>
        <taxon>Pseudomonadati</taxon>
        <taxon>Pseudomonadota</taxon>
        <taxon>Alphaproteobacteria</taxon>
        <taxon>Rhodobacterales</taxon>
        <taxon>Roseobacteraceae</taxon>
        <taxon>Actibacterium</taxon>
    </lineage>
</organism>
<comment type="caution">
    <text evidence="3">The sequence shown here is derived from an EMBL/GenBank/DDBJ whole genome shotgun (WGS) entry which is preliminary data.</text>
</comment>
<accession>A0A840CA99</accession>
<evidence type="ECO:0000313" key="3">
    <source>
        <dbReference type="EMBL" id="MBB4022010.1"/>
    </source>
</evidence>
<dbReference type="AlphaFoldDB" id="A0A840CA99"/>
<evidence type="ECO:0000256" key="1">
    <source>
        <dbReference type="SAM" id="SignalP"/>
    </source>
</evidence>
<name>A0A840CA99_9RHOB</name>
<proteinExistence type="predicted"/>
<keyword evidence="4" id="KW-1185">Reference proteome</keyword>
<evidence type="ECO:0000313" key="4">
    <source>
        <dbReference type="Proteomes" id="UP000585681"/>
    </source>
</evidence>
<feature type="chain" id="PRO_5032833518" description="Chitin-binding type-2 domain-containing protein" evidence="1">
    <location>
        <begin position="22"/>
        <end position="53"/>
    </location>
</feature>
<feature type="signal peptide" evidence="1">
    <location>
        <begin position="1"/>
        <end position="21"/>
    </location>
</feature>
<dbReference type="Pfam" id="PF01607">
    <property type="entry name" value="CBM_14"/>
    <property type="match status" value="1"/>
</dbReference>